<dbReference type="InterPro" id="IPR027417">
    <property type="entry name" value="P-loop_NTPase"/>
</dbReference>
<keyword evidence="7" id="KW-0175">Coiled coil</keyword>
<evidence type="ECO:0000256" key="8">
    <source>
        <dbReference type="SAM" id="MobiDB-lite"/>
    </source>
</evidence>
<dbReference type="PROSITE" id="PS50067">
    <property type="entry name" value="KINESIN_MOTOR_2"/>
    <property type="match status" value="1"/>
</dbReference>
<dbReference type="Gene3D" id="2.60.40.4330">
    <property type="entry name" value="Kinesin-like protein Kif23, Arf6-interacting domain"/>
    <property type="match status" value="1"/>
</dbReference>
<dbReference type="GO" id="GO:0007018">
    <property type="term" value="P:microtubule-based movement"/>
    <property type="evidence" value="ECO:0007669"/>
    <property type="project" value="InterPro"/>
</dbReference>
<keyword evidence="3 5" id="KW-0067">ATP-binding</keyword>
<dbReference type="PRINTS" id="PR00380">
    <property type="entry name" value="KINESINHEAVY"/>
</dbReference>
<dbReference type="InterPro" id="IPR001752">
    <property type="entry name" value="Kinesin_motor_dom"/>
</dbReference>
<feature type="region of interest" description="Disordered" evidence="8">
    <location>
        <begin position="1"/>
        <end position="25"/>
    </location>
</feature>
<comment type="caution">
    <text evidence="10">The sequence shown here is derived from an EMBL/GenBank/DDBJ whole genome shotgun (WGS) entry which is preliminary data.</text>
</comment>
<dbReference type="Pfam" id="PF16540">
    <property type="entry name" value="MKLP1_Arf_bdg"/>
    <property type="match status" value="1"/>
</dbReference>
<dbReference type="GO" id="GO:0005874">
    <property type="term" value="C:microtubule"/>
    <property type="evidence" value="ECO:0007669"/>
    <property type="project" value="UniProtKB-KW"/>
</dbReference>
<dbReference type="FunFam" id="2.60.40.4330:FF:000002">
    <property type="entry name" value="Kinesin-like protein"/>
    <property type="match status" value="1"/>
</dbReference>
<evidence type="ECO:0000256" key="5">
    <source>
        <dbReference type="PROSITE-ProRule" id="PRU00283"/>
    </source>
</evidence>
<dbReference type="GO" id="GO:0005871">
    <property type="term" value="C:kinesin complex"/>
    <property type="evidence" value="ECO:0007669"/>
    <property type="project" value="TreeGrafter"/>
</dbReference>
<dbReference type="GO" id="GO:0005634">
    <property type="term" value="C:nucleus"/>
    <property type="evidence" value="ECO:0007669"/>
    <property type="project" value="TreeGrafter"/>
</dbReference>
<sequence>MFAATKFTPTPRKLRREKTTLSSNSDCDKEPVHVYCRLRPLSENNEATPCVKLLSHQELSLMYESKGIRKEIRYKFKHIFTAYSTQKEIFDHVAYPLLEDLMKGKNALLFTYGVTGSGKTYTLTGEQNNPGIMPRCIDTIFNSVGEFQAPKFVIKSDKMNGFEVQTEDDAMQDRMTEVRAKSKTPKSARKVNGDRLGDRFSYANNGMKIPLLNENSLYAVFVSYIEIYNNTVYDLLDEPTGKSLQNKILREDSQKNMYVNGVVEIEVKSAQEAFEIFNAGQKRKRMGCTALNAESSRSHSIFNIRVVQLEQIMWSNGKPTVPDRNLITVGQLSLVDLAGSERTSRTQNTGTRLKEASSINNSLMTLRTCFEILRENQRSKGNKMVPYRDSRLTYLFKSYFEGEGSVQMIVCVNPSFDDCDENMHVMKFAEMSQDVKIVKSESKNIMKKTITRNQTPAKVKIGGFTILPDIPIGKFDIENIEEIGTYIEKVGRALKQRKAKSKTVDKEIKEASDDFRKRLVELNQESVLSKTEIRSFKQVIHKQRQKTQNLEIKIKDLETVNADQASKNDELQDVIRSLHNIINEKDLKLNQNILEKEKTKQKIALASEKMSQELDAKLRKQREHLNAAMKAKDVQLRKVREILNTETIVATVETPAETENPLMQTPKSNIDHLHRRNMASSTPRRRRSRSVGDVWLEHNSVKPVPLGTVLQPTMKKRKSVTKLTKASDITNVKQSKYCLLAQEQDIDGEVETKLYKADIVPTCGGGAQVIFNDVERLRQESPTS</sequence>
<dbReference type="EMBL" id="JANEYF010001313">
    <property type="protein sequence ID" value="KAJ8964812.1"/>
    <property type="molecule type" value="Genomic_DNA"/>
</dbReference>
<dbReference type="SUPFAM" id="SSF52540">
    <property type="entry name" value="P-loop containing nucleoside triphosphate hydrolases"/>
    <property type="match status" value="1"/>
</dbReference>
<name>A0AAV8ZKX3_9CUCU</name>
<keyword evidence="5 6" id="KW-0505">Motor protein</keyword>
<dbReference type="GO" id="GO:0051256">
    <property type="term" value="P:mitotic spindle midzone assembly"/>
    <property type="evidence" value="ECO:0007669"/>
    <property type="project" value="TreeGrafter"/>
</dbReference>
<dbReference type="InterPro" id="IPR019821">
    <property type="entry name" value="Kinesin_motor_CS"/>
</dbReference>
<protein>
    <recommendedName>
        <fullName evidence="6">Kinesin-like protein</fullName>
    </recommendedName>
</protein>
<dbReference type="InterPro" id="IPR027640">
    <property type="entry name" value="Kinesin-like_fam"/>
</dbReference>
<evidence type="ECO:0000256" key="6">
    <source>
        <dbReference type="RuleBase" id="RU000394"/>
    </source>
</evidence>
<dbReference type="GO" id="GO:0003777">
    <property type="term" value="F:microtubule motor activity"/>
    <property type="evidence" value="ECO:0007669"/>
    <property type="project" value="InterPro"/>
</dbReference>
<dbReference type="Pfam" id="PF00225">
    <property type="entry name" value="Kinesin"/>
    <property type="match status" value="1"/>
</dbReference>
<dbReference type="InterPro" id="IPR036961">
    <property type="entry name" value="Kinesin_motor_dom_sf"/>
</dbReference>
<dbReference type="GO" id="GO:0008017">
    <property type="term" value="F:microtubule binding"/>
    <property type="evidence" value="ECO:0007669"/>
    <property type="project" value="InterPro"/>
</dbReference>
<keyword evidence="11" id="KW-1185">Reference proteome</keyword>
<dbReference type="Proteomes" id="UP001162156">
    <property type="component" value="Unassembled WGS sequence"/>
</dbReference>
<keyword evidence="2 5" id="KW-0547">Nucleotide-binding</keyword>
<feature type="domain" description="Kinesin motor" evidence="9">
    <location>
        <begin position="31"/>
        <end position="435"/>
    </location>
</feature>
<feature type="binding site" evidence="5">
    <location>
        <begin position="113"/>
        <end position="120"/>
    </location>
    <ligand>
        <name>ATP</name>
        <dbReference type="ChEBI" id="CHEBI:30616"/>
    </ligand>
</feature>
<evidence type="ECO:0000256" key="2">
    <source>
        <dbReference type="ARBA" id="ARBA00022741"/>
    </source>
</evidence>
<evidence type="ECO:0000259" key="9">
    <source>
        <dbReference type="PROSITE" id="PS50067"/>
    </source>
</evidence>
<reference evidence="10" key="1">
    <citation type="journal article" date="2023" name="Insect Mol. Biol.">
        <title>Genome sequencing provides insights into the evolution of gene families encoding plant cell wall-degrading enzymes in longhorned beetles.</title>
        <authorList>
            <person name="Shin N.R."/>
            <person name="Okamura Y."/>
            <person name="Kirsch R."/>
            <person name="Pauchet Y."/>
        </authorList>
    </citation>
    <scope>NUCLEOTIDE SEQUENCE</scope>
    <source>
        <strain evidence="10">RBIC_L_NR</strain>
    </source>
</reference>
<evidence type="ECO:0000256" key="4">
    <source>
        <dbReference type="ARBA" id="ARBA00023212"/>
    </source>
</evidence>
<evidence type="ECO:0000256" key="7">
    <source>
        <dbReference type="SAM" id="Coils"/>
    </source>
</evidence>
<dbReference type="Gene3D" id="3.40.850.10">
    <property type="entry name" value="Kinesin motor domain"/>
    <property type="match status" value="1"/>
</dbReference>
<organism evidence="10 11">
    <name type="scientific">Rhamnusium bicolor</name>
    <dbReference type="NCBI Taxonomy" id="1586634"/>
    <lineage>
        <taxon>Eukaryota</taxon>
        <taxon>Metazoa</taxon>
        <taxon>Ecdysozoa</taxon>
        <taxon>Arthropoda</taxon>
        <taxon>Hexapoda</taxon>
        <taxon>Insecta</taxon>
        <taxon>Pterygota</taxon>
        <taxon>Neoptera</taxon>
        <taxon>Endopterygota</taxon>
        <taxon>Coleoptera</taxon>
        <taxon>Polyphaga</taxon>
        <taxon>Cucujiformia</taxon>
        <taxon>Chrysomeloidea</taxon>
        <taxon>Cerambycidae</taxon>
        <taxon>Lepturinae</taxon>
        <taxon>Rhagiini</taxon>
        <taxon>Rhamnusium</taxon>
    </lineage>
</organism>
<dbReference type="InterPro" id="IPR032384">
    <property type="entry name" value="Kif23_Arf-bd"/>
</dbReference>
<dbReference type="PROSITE" id="PS00411">
    <property type="entry name" value="KINESIN_MOTOR_1"/>
    <property type="match status" value="1"/>
</dbReference>
<evidence type="ECO:0000313" key="10">
    <source>
        <dbReference type="EMBL" id="KAJ8964812.1"/>
    </source>
</evidence>
<keyword evidence="4" id="KW-0963">Cytoplasm</keyword>
<keyword evidence="6" id="KW-0493">Microtubule</keyword>
<dbReference type="PANTHER" id="PTHR24115">
    <property type="entry name" value="KINESIN-RELATED"/>
    <property type="match status" value="1"/>
</dbReference>
<dbReference type="AlphaFoldDB" id="A0AAV8ZKX3"/>
<dbReference type="PANTHER" id="PTHR24115:SF600">
    <property type="entry name" value="KINESIN-LIKE PROTEIN KIF23"/>
    <property type="match status" value="1"/>
</dbReference>
<dbReference type="GO" id="GO:0016887">
    <property type="term" value="F:ATP hydrolysis activity"/>
    <property type="evidence" value="ECO:0007669"/>
    <property type="project" value="TreeGrafter"/>
</dbReference>
<comment type="subcellular location">
    <subcellularLocation>
        <location evidence="1">Cytoplasm</location>
        <location evidence="1">Cytoskeleton</location>
    </subcellularLocation>
</comment>
<keyword evidence="4" id="KW-0206">Cytoskeleton</keyword>
<accession>A0AAV8ZKX3</accession>
<dbReference type="GO" id="GO:0005524">
    <property type="term" value="F:ATP binding"/>
    <property type="evidence" value="ECO:0007669"/>
    <property type="project" value="UniProtKB-UniRule"/>
</dbReference>
<dbReference type="SMART" id="SM00129">
    <property type="entry name" value="KISc"/>
    <property type="match status" value="1"/>
</dbReference>
<evidence type="ECO:0000256" key="1">
    <source>
        <dbReference type="ARBA" id="ARBA00004245"/>
    </source>
</evidence>
<evidence type="ECO:0000313" key="11">
    <source>
        <dbReference type="Proteomes" id="UP001162156"/>
    </source>
</evidence>
<gene>
    <name evidence="10" type="ORF">NQ314_004619</name>
</gene>
<comment type="similarity">
    <text evidence="5 6">Belongs to the TRAFAC class myosin-kinesin ATPase superfamily. Kinesin family.</text>
</comment>
<evidence type="ECO:0000256" key="3">
    <source>
        <dbReference type="ARBA" id="ARBA00022840"/>
    </source>
</evidence>
<feature type="coiled-coil region" evidence="7">
    <location>
        <begin position="540"/>
        <end position="574"/>
    </location>
</feature>
<dbReference type="InterPro" id="IPR038105">
    <property type="entry name" value="Kif23_Arf-bd_sf"/>
</dbReference>
<proteinExistence type="inferred from homology"/>